<dbReference type="OrthoDB" id="2386367at2759"/>
<dbReference type="SUPFAM" id="SSF52540">
    <property type="entry name" value="P-loop containing nucleoside triphosphate hydrolases"/>
    <property type="match status" value="1"/>
</dbReference>
<accession>A0A819KZC2</accession>
<name>A0A819KZC2_9BILA</name>
<evidence type="ECO:0000313" key="3">
    <source>
        <dbReference type="Proteomes" id="UP000663881"/>
    </source>
</evidence>
<dbReference type="Proteomes" id="UP000663891">
    <property type="component" value="Unassembled WGS sequence"/>
</dbReference>
<dbReference type="EMBL" id="CAJNON010000081">
    <property type="protein sequence ID" value="CAF0934074.1"/>
    <property type="molecule type" value="Genomic_DNA"/>
</dbReference>
<evidence type="ECO:0000313" key="1">
    <source>
        <dbReference type="EMBL" id="CAF0934074.1"/>
    </source>
</evidence>
<reference evidence="2" key="1">
    <citation type="submission" date="2021-02" db="EMBL/GenBank/DDBJ databases">
        <authorList>
            <person name="Nowell W R."/>
        </authorList>
    </citation>
    <scope>NUCLEOTIDE SEQUENCE</scope>
</reference>
<dbReference type="InterPro" id="IPR027417">
    <property type="entry name" value="P-loop_NTPase"/>
</dbReference>
<dbReference type="Proteomes" id="UP000663881">
    <property type="component" value="Unassembled WGS sequence"/>
</dbReference>
<evidence type="ECO:0000313" key="2">
    <source>
        <dbReference type="EMBL" id="CAF3952844.1"/>
    </source>
</evidence>
<gene>
    <name evidence="2" type="ORF">OKA104_LOCUS27067</name>
    <name evidence="1" type="ORF">VCS650_LOCUS11104</name>
</gene>
<dbReference type="EMBL" id="CAJOAY010002441">
    <property type="protein sequence ID" value="CAF3952844.1"/>
    <property type="molecule type" value="Genomic_DNA"/>
</dbReference>
<sequence length="480" mass="53897">MAHMNNSEKNQRNFDKFASVLKTKLDEARAKTPEEFSKPVHIVGAVDGSSECHLKQELQEEANNHTEERIVLMPYRLENFQWVGILIEFKTAQQIKRLEYIDSMTGFNVVPDKLKQALEEIYPRANLQIRDLKKDDNPKADDDPKTSALFIADNLVEAARNIQNVEDDASLVNQSQSKIMDDNHTNADLDEQERCDGVGNTQSYQISLGVILEEGSESKLEKSKLGVGEDLKKSNLIDANRLLGLEKRIQESVKQENREEARAKIEFEQKTLGNYKRSQSEESAILLLQILEDRLKKEEIFSEEISDILRDVDIYIKDADDQSTVRCLERLRGKIRFLNIPEIRRLVSKAEKAAELIRDKDVILLVGATGAGKSTTIQFLAGCQMKKVSVEVAPGNPLEHIQAVGTIRNSELRNVTSSPHNKSETRYIAPVTVQLKDIYGAHESGMITLCDAPGFGDTAGPEVDIANSVGVIEALKKRKT</sequence>
<proteinExistence type="predicted"/>
<dbReference type="AlphaFoldDB" id="A0A819KZC2"/>
<protein>
    <submittedName>
        <fullName evidence="2">Uncharacterized protein</fullName>
    </submittedName>
</protein>
<dbReference type="Gene3D" id="3.40.50.300">
    <property type="entry name" value="P-loop containing nucleotide triphosphate hydrolases"/>
    <property type="match status" value="1"/>
</dbReference>
<comment type="caution">
    <text evidence="2">The sequence shown here is derived from an EMBL/GenBank/DDBJ whole genome shotgun (WGS) entry which is preliminary data.</text>
</comment>
<organism evidence="2 3">
    <name type="scientific">Adineta steineri</name>
    <dbReference type="NCBI Taxonomy" id="433720"/>
    <lineage>
        <taxon>Eukaryota</taxon>
        <taxon>Metazoa</taxon>
        <taxon>Spiralia</taxon>
        <taxon>Gnathifera</taxon>
        <taxon>Rotifera</taxon>
        <taxon>Eurotatoria</taxon>
        <taxon>Bdelloidea</taxon>
        <taxon>Adinetida</taxon>
        <taxon>Adinetidae</taxon>
        <taxon>Adineta</taxon>
    </lineage>
</organism>